<gene>
    <name evidence="2" type="ORF">IAC10_09050</name>
</gene>
<dbReference type="SMART" id="SM00382">
    <property type="entry name" value="AAA"/>
    <property type="match status" value="1"/>
</dbReference>
<accession>A0A9D1EZL8</accession>
<dbReference type="Pfam" id="PF20469">
    <property type="entry name" value="OLD-like_TOPRIM"/>
    <property type="match status" value="1"/>
</dbReference>
<dbReference type="InterPro" id="IPR041685">
    <property type="entry name" value="AAA_GajA/Old/RecF-like"/>
</dbReference>
<feature type="domain" description="AAA+ ATPase" evidence="1">
    <location>
        <begin position="24"/>
        <end position="545"/>
    </location>
</feature>
<dbReference type="PANTHER" id="PTHR43581:SF4">
    <property type="entry name" value="ATP_GTP PHOSPHATASE"/>
    <property type="match status" value="1"/>
</dbReference>
<comment type="caution">
    <text evidence="2">The sequence shown here is derived from an EMBL/GenBank/DDBJ whole genome shotgun (WGS) entry which is preliminary data.</text>
</comment>
<reference evidence="2" key="2">
    <citation type="journal article" date="2021" name="PeerJ">
        <title>Extensive microbial diversity within the chicken gut microbiome revealed by metagenomics and culture.</title>
        <authorList>
            <person name="Gilroy R."/>
            <person name="Ravi A."/>
            <person name="Getino M."/>
            <person name="Pursley I."/>
            <person name="Horton D.L."/>
            <person name="Alikhan N.F."/>
            <person name="Baker D."/>
            <person name="Gharbi K."/>
            <person name="Hall N."/>
            <person name="Watson M."/>
            <person name="Adriaenssens E.M."/>
            <person name="Foster-Nyarko E."/>
            <person name="Jarju S."/>
            <person name="Secka A."/>
            <person name="Antonio M."/>
            <person name="Oren A."/>
            <person name="Chaudhuri R.R."/>
            <person name="La Ragione R."/>
            <person name="Hildebrand F."/>
            <person name="Pallen M.J."/>
        </authorList>
    </citation>
    <scope>NUCLEOTIDE SEQUENCE</scope>
    <source>
        <strain evidence="2">6276</strain>
    </source>
</reference>
<reference evidence="2" key="1">
    <citation type="submission" date="2020-10" db="EMBL/GenBank/DDBJ databases">
        <authorList>
            <person name="Gilroy R."/>
        </authorList>
    </citation>
    <scope>NUCLEOTIDE SEQUENCE</scope>
    <source>
        <strain evidence="2">6276</strain>
    </source>
</reference>
<name>A0A9D1EZL8_9BACT</name>
<protein>
    <submittedName>
        <fullName evidence="2">AAA family ATPase</fullName>
    </submittedName>
</protein>
<dbReference type="InterPro" id="IPR051396">
    <property type="entry name" value="Bact_Antivir_Def_Nuclease"/>
</dbReference>
<dbReference type="InterPro" id="IPR027417">
    <property type="entry name" value="P-loop_NTPase"/>
</dbReference>
<organism evidence="2 3">
    <name type="scientific">Candidatus Scatousia excrementigallinarum</name>
    <dbReference type="NCBI Taxonomy" id="2840935"/>
    <lineage>
        <taxon>Bacteria</taxon>
        <taxon>Candidatus Scatousia</taxon>
    </lineage>
</organism>
<dbReference type="AlphaFoldDB" id="A0A9D1EZL8"/>
<dbReference type="InterPro" id="IPR003959">
    <property type="entry name" value="ATPase_AAA_core"/>
</dbReference>
<evidence type="ECO:0000313" key="3">
    <source>
        <dbReference type="Proteomes" id="UP000823928"/>
    </source>
</evidence>
<dbReference type="InterPro" id="IPR034139">
    <property type="entry name" value="TOPRIM_OLD"/>
</dbReference>
<evidence type="ECO:0000259" key="1">
    <source>
        <dbReference type="SMART" id="SM00382"/>
    </source>
</evidence>
<proteinExistence type="predicted"/>
<dbReference type="Pfam" id="PF13304">
    <property type="entry name" value="AAA_21"/>
    <property type="match status" value="1"/>
</dbReference>
<evidence type="ECO:0000313" key="2">
    <source>
        <dbReference type="EMBL" id="HIS36758.1"/>
    </source>
</evidence>
<dbReference type="InterPro" id="IPR003593">
    <property type="entry name" value="AAA+_ATPase"/>
</dbReference>
<dbReference type="Gene3D" id="3.40.50.300">
    <property type="entry name" value="P-loop containing nucleotide triphosphate hydrolases"/>
    <property type="match status" value="2"/>
</dbReference>
<sequence length="713" mass="83213">MQLKQINILNYKSITSPVSIKFKEGEVVTLIGKNGSGKTNILEALKRIFTNSHFTTIDRTDHVKAYYYFQLTDEDREKYFQAIELDETDGLIKVEYNDNEPTIRLVSSPAIQINVRRFREQAETILNEYKIAANKYISNLKKIEVDNTSEFILYTQVDVQNDKGSLTYLDSWHIQETQRQLKEQLKSIQNILNTFKDDYFKIEDYNFSHFSSNLYHIELHTIVEQELKISPIIAKSLGITKKKLESANIRLNENIRNINRALHDSYNSILAQIKKFERLKEEIKKVFYKADDDRYATQEREETSRNLFMQELNNAVFSNCYYIDNENTLLFSSSPNKQYLTQQASIENFKSQNPLIEAFHNFLLTKKLYKDNESLLKFNELEPSRRKTLILHINKEFLATHIPEFDKNEIKEFVLKEENNQLSLYIIENNNTEVNVNETSLGRRWYLTYLLVKSIIKSGDILLIDEPASFLHPQAQQEIKADLADLTKQGITVIYATHSPYMIPENWGNVYNVYNTNHGTKIHQFSSDDELVAAIKQELGVKRSADILFNLDKTLLLVEGLADETCIRKFAELLKYDLSNYKIHVCDGDSILQVAYICLKLGIPKLYIMLDNDNKYKPERYKQTHSTYSECMSELTKHGDKCIFIGNTENGCLEDLVKDENNKFKYFNTRQQTWKILASAINKITDQNEVCKETLSNFEQLFNELNIPKLTNN</sequence>
<dbReference type="Pfam" id="PF13175">
    <property type="entry name" value="AAA_15"/>
    <property type="match status" value="1"/>
</dbReference>
<dbReference type="SUPFAM" id="SSF52540">
    <property type="entry name" value="P-loop containing nucleoside triphosphate hydrolases"/>
    <property type="match status" value="1"/>
</dbReference>
<dbReference type="Proteomes" id="UP000823928">
    <property type="component" value="Unassembled WGS sequence"/>
</dbReference>
<dbReference type="PANTHER" id="PTHR43581">
    <property type="entry name" value="ATP/GTP PHOSPHATASE"/>
    <property type="match status" value="1"/>
</dbReference>
<dbReference type="EMBL" id="DVIU01000180">
    <property type="protein sequence ID" value="HIS36758.1"/>
    <property type="molecule type" value="Genomic_DNA"/>
</dbReference>
<dbReference type="CDD" id="cd00267">
    <property type="entry name" value="ABC_ATPase"/>
    <property type="match status" value="1"/>
</dbReference>